<dbReference type="AlphaFoldDB" id="A0A0N5A3F4"/>
<dbReference type="Proteomes" id="UP000038045">
    <property type="component" value="Unplaced"/>
</dbReference>
<dbReference type="InterPro" id="IPR036236">
    <property type="entry name" value="Znf_C2H2_sf"/>
</dbReference>
<dbReference type="InterPro" id="IPR013087">
    <property type="entry name" value="Znf_C2H2_type"/>
</dbReference>
<dbReference type="STRING" id="131310.A0A0N5A3F4"/>
<feature type="coiled-coil region" evidence="1">
    <location>
        <begin position="91"/>
        <end position="121"/>
    </location>
</feature>
<dbReference type="WBParaSite" id="PTRK_0001615950.1">
    <property type="protein sequence ID" value="PTRK_0001615950.1"/>
    <property type="gene ID" value="PTRK_0001615950"/>
</dbReference>
<dbReference type="SMART" id="SM00355">
    <property type="entry name" value="ZnF_C2H2"/>
    <property type="match status" value="2"/>
</dbReference>
<evidence type="ECO:0000256" key="1">
    <source>
        <dbReference type="SAM" id="Coils"/>
    </source>
</evidence>
<keyword evidence="1" id="KW-0175">Coiled coil</keyword>
<organism evidence="3 4">
    <name type="scientific">Parastrongyloides trichosuri</name>
    <name type="common">Possum-specific nematode worm</name>
    <dbReference type="NCBI Taxonomy" id="131310"/>
    <lineage>
        <taxon>Eukaryota</taxon>
        <taxon>Metazoa</taxon>
        <taxon>Ecdysozoa</taxon>
        <taxon>Nematoda</taxon>
        <taxon>Chromadorea</taxon>
        <taxon>Rhabditida</taxon>
        <taxon>Tylenchina</taxon>
        <taxon>Panagrolaimomorpha</taxon>
        <taxon>Strongyloidoidea</taxon>
        <taxon>Strongyloididae</taxon>
        <taxon>Parastrongyloides</taxon>
    </lineage>
</organism>
<name>A0A0N5A3F4_PARTI</name>
<reference evidence="4" key="1">
    <citation type="submission" date="2017-02" db="UniProtKB">
        <authorList>
            <consortium name="WormBaseParasite"/>
        </authorList>
    </citation>
    <scope>IDENTIFICATION</scope>
</reference>
<evidence type="ECO:0000313" key="3">
    <source>
        <dbReference type="Proteomes" id="UP000038045"/>
    </source>
</evidence>
<protein>
    <submittedName>
        <fullName evidence="4">C2H2-type domain-containing protein</fullName>
    </submittedName>
</protein>
<accession>A0A0N5A3F4</accession>
<feature type="domain" description="C2H2-type" evidence="2">
    <location>
        <begin position="72"/>
        <end position="92"/>
    </location>
</feature>
<proteinExistence type="predicted"/>
<evidence type="ECO:0000259" key="2">
    <source>
        <dbReference type="PROSITE" id="PS00028"/>
    </source>
</evidence>
<dbReference type="SUPFAM" id="SSF57667">
    <property type="entry name" value="beta-beta-alpha zinc fingers"/>
    <property type="match status" value="1"/>
</dbReference>
<sequence length="184" mass="21539">MIHHIVDHYPKQFYLFEDTITTTSLMDNDSLENINKNADATSNDEKGKMMYNKNDFSFQIKKENNDLGYAMCSICCQTFNTNLEYESHINLHSLESNLKELEEFSQEKNKLNDNNDNSTCLTNSNYLFSRNYSTVSTKKCNICHKKFISTFDHNLHMGQHIGFSYDCKDCGKCFENRKICLHFN</sequence>
<evidence type="ECO:0000313" key="4">
    <source>
        <dbReference type="WBParaSite" id="PTRK_0001615950.1"/>
    </source>
</evidence>
<keyword evidence="3" id="KW-1185">Reference proteome</keyword>
<feature type="domain" description="C2H2-type" evidence="2">
    <location>
        <begin position="140"/>
        <end position="160"/>
    </location>
</feature>
<dbReference type="PROSITE" id="PS00028">
    <property type="entry name" value="ZINC_FINGER_C2H2_1"/>
    <property type="match status" value="2"/>
</dbReference>